<dbReference type="AlphaFoldDB" id="A0A162QD41"/>
<reference evidence="1 2" key="1">
    <citation type="submission" date="2016-03" db="EMBL/GenBank/DDBJ databases">
        <title>EvidentialGene: Evidence-directed Construction of Genes on Genomes.</title>
        <authorList>
            <person name="Gilbert D.G."/>
            <person name="Choi J.-H."/>
            <person name="Mockaitis K."/>
            <person name="Colbourne J."/>
            <person name="Pfrender M."/>
        </authorList>
    </citation>
    <scope>NUCLEOTIDE SEQUENCE [LARGE SCALE GENOMIC DNA]</scope>
    <source>
        <strain evidence="1 2">Xinb3</strain>
        <tissue evidence="1">Complete organism</tissue>
    </source>
</reference>
<dbReference type="Proteomes" id="UP000076858">
    <property type="component" value="Unassembled WGS sequence"/>
</dbReference>
<gene>
    <name evidence="1" type="ORF">APZ42_014006</name>
</gene>
<protein>
    <submittedName>
        <fullName evidence="1">Uncharacterized protein</fullName>
    </submittedName>
</protein>
<name>A0A162QD41_9CRUS</name>
<comment type="caution">
    <text evidence="1">The sequence shown here is derived from an EMBL/GenBank/DDBJ whole genome shotgun (WGS) entry which is preliminary data.</text>
</comment>
<evidence type="ECO:0000313" key="1">
    <source>
        <dbReference type="EMBL" id="KZS19583.1"/>
    </source>
</evidence>
<accession>A0A162QD41</accession>
<keyword evidence="2" id="KW-1185">Reference proteome</keyword>
<organism evidence="1 2">
    <name type="scientific">Daphnia magna</name>
    <dbReference type="NCBI Taxonomy" id="35525"/>
    <lineage>
        <taxon>Eukaryota</taxon>
        <taxon>Metazoa</taxon>
        <taxon>Ecdysozoa</taxon>
        <taxon>Arthropoda</taxon>
        <taxon>Crustacea</taxon>
        <taxon>Branchiopoda</taxon>
        <taxon>Diplostraca</taxon>
        <taxon>Cladocera</taxon>
        <taxon>Anomopoda</taxon>
        <taxon>Daphniidae</taxon>
        <taxon>Daphnia</taxon>
    </lineage>
</organism>
<sequence length="78" mass="9556">MDHHPLCCGDICVPLFLDGRTFWFYKIGSDKYNRWGRHVCHYPHLQQFFFCFSQLRKKMKQKKKPEEKTKENRTHVLP</sequence>
<dbReference type="EMBL" id="LRGB01000359">
    <property type="protein sequence ID" value="KZS19583.1"/>
    <property type="molecule type" value="Genomic_DNA"/>
</dbReference>
<evidence type="ECO:0000313" key="2">
    <source>
        <dbReference type="Proteomes" id="UP000076858"/>
    </source>
</evidence>
<proteinExistence type="predicted"/>